<proteinExistence type="predicted"/>
<dbReference type="AlphaFoldDB" id="A0A2C8F3M0"/>
<sequence length="20" mass="2310">MITRMIVNPLLLLKSLARAR</sequence>
<keyword evidence="2" id="KW-1185">Reference proteome</keyword>
<reference evidence="2" key="1">
    <citation type="submission" date="2017-09" db="EMBL/GenBank/DDBJ databases">
        <authorList>
            <person name="Regsiter A."/>
            <person name="William W."/>
        </authorList>
    </citation>
    <scope>NUCLEOTIDE SEQUENCE [LARGE SCALE GENOMIC DNA]</scope>
    <source>
        <strain evidence="2">500-1</strain>
    </source>
</reference>
<dbReference type="Proteomes" id="UP000219215">
    <property type="component" value="Chromosome DPRO"/>
</dbReference>
<name>A0A2C8F3M0_9BACT</name>
<evidence type="ECO:0000313" key="1">
    <source>
        <dbReference type="EMBL" id="SOB56960.1"/>
    </source>
</evidence>
<organism evidence="1 2">
    <name type="scientific">Pseudodesulfovibrio profundus</name>
    <dbReference type="NCBI Taxonomy" id="57320"/>
    <lineage>
        <taxon>Bacteria</taxon>
        <taxon>Pseudomonadati</taxon>
        <taxon>Thermodesulfobacteriota</taxon>
        <taxon>Desulfovibrionia</taxon>
        <taxon>Desulfovibrionales</taxon>
        <taxon>Desulfovibrionaceae</taxon>
    </lineage>
</organism>
<accession>A0A2C8F3M0</accession>
<dbReference type="KEGG" id="pprf:DPRO_0083"/>
<protein>
    <submittedName>
        <fullName evidence="1">Uncharacterized protein</fullName>
    </submittedName>
</protein>
<gene>
    <name evidence="1" type="ORF">DPRO_0083</name>
</gene>
<dbReference type="EMBL" id="LT907975">
    <property type="protein sequence ID" value="SOB56960.1"/>
    <property type="molecule type" value="Genomic_DNA"/>
</dbReference>
<evidence type="ECO:0000313" key="2">
    <source>
        <dbReference type="Proteomes" id="UP000219215"/>
    </source>
</evidence>